<feature type="compositionally biased region" description="Polar residues" evidence="1">
    <location>
        <begin position="198"/>
        <end position="213"/>
    </location>
</feature>
<keyword evidence="3" id="KW-1185">Reference proteome</keyword>
<accession>A0A1Y0IG63</accession>
<dbReference type="Proteomes" id="UP000196027">
    <property type="component" value="Chromosome"/>
</dbReference>
<sequence>MWLLASEWLSVMLILACGAIYSHAAIRIVDLQKHARQLQTQKRPTARENREQFRKQVRMEKQQLAECTIDKGTSTVEMIHRIISKITFGILECIPPIRYPSKLVRKVHDKTSSQVYTLIREINRDIGTISQQWQQQSQTPASRPISTTKKAPKQPEATDKLPDRSTENRVLHAVNFEQPQIHIEKINKGIHPNEENKYNNQPLWRSHAGNQLSECRRSGT</sequence>
<organism evidence="2 3">
    <name type="scientific">Oleiphilus messinensis</name>
    <dbReference type="NCBI Taxonomy" id="141451"/>
    <lineage>
        <taxon>Bacteria</taxon>
        <taxon>Pseudomonadati</taxon>
        <taxon>Pseudomonadota</taxon>
        <taxon>Gammaproteobacteria</taxon>
        <taxon>Oceanospirillales</taxon>
        <taxon>Oleiphilaceae</taxon>
        <taxon>Oleiphilus</taxon>
    </lineage>
</organism>
<dbReference type="AlphaFoldDB" id="A0A1Y0IG63"/>
<dbReference type="RefSeq" id="WP_157678621.1">
    <property type="nucleotide sequence ID" value="NZ_CP021425.1"/>
</dbReference>
<evidence type="ECO:0000313" key="3">
    <source>
        <dbReference type="Proteomes" id="UP000196027"/>
    </source>
</evidence>
<reference evidence="2 3" key="1">
    <citation type="submission" date="2017-05" db="EMBL/GenBank/DDBJ databases">
        <title>Genomic insights into alkan degradation activity of Oleiphilus messinensis.</title>
        <authorList>
            <person name="Kozyavkin S.A."/>
            <person name="Slesarev A.I."/>
            <person name="Golyshin P.N."/>
            <person name="Korzhenkov A."/>
            <person name="Golyshina O.N."/>
            <person name="Toshchakov S.V."/>
        </authorList>
    </citation>
    <scope>NUCLEOTIDE SEQUENCE [LARGE SCALE GENOMIC DNA]</scope>
    <source>
        <strain evidence="2 3">ME102</strain>
    </source>
</reference>
<evidence type="ECO:0000313" key="2">
    <source>
        <dbReference type="EMBL" id="ARU59240.1"/>
    </source>
</evidence>
<dbReference type="OrthoDB" id="6369291at2"/>
<proteinExistence type="predicted"/>
<feature type="region of interest" description="Disordered" evidence="1">
    <location>
        <begin position="189"/>
        <end position="220"/>
    </location>
</feature>
<evidence type="ECO:0000256" key="1">
    <source>
        <dbReference type="SAM" id="MobiDB-lite"/>
    </source>
</evidence>
<dbReference type="KEGG" id="ome:OLMES_5256"/>
<gene>
    <name evidence="2" type="ORF">OLMES_5256</name>
</gene>
<dbReference type="EMBL" id="CP021425">
    <property type="protein sequence ID" value="ARU59240.1"/>
    <property type="molecule type" value="Genomic_DNA"/>
</dbReference>
<feature type="compositionally biased region" description="Polar residues" evidence="1">
    <location>
        <begin position="139"/>
        <end position="149"/>
    </location>
</feature>
<feature type="compositionally biased region" description="Basic and acidic residues" evidence="1">
    <location>
        <begin position="156"/>
        <end position="167"/>
    </location>
</feature>
<feature type="region of interest" description="Disordered" evidence="1">
    <location>
        <begin position="133"/>
        <end position="167"/>
    </location>
</feature>
<protein>
    <submittedName>
        <fullName evidence="2">Uncharacterized protein</fullName>
    </submittedName>
</protein>
<name>A0A1Y0IG63_9GAMM</name>